<keyword evidence="1" id="KW-0732">Signal</keyword>
<keyword evidence="2" id="KW-1185">Reference proteome</keyword>
<feature type="signal peptide" evidence="1">
    <location>
        <begin position="1"/>
        <end position="23"/>
    </location>
</feature>
<dbReference type="AlphaFoldDB" id="A0A914X381"/>
<accession>A0A914X381</accession>
<dbReference type="Proteomes" id="UP000887566">
    <property type="component" value="Unplaced"/>
</dbReference>
<protein>
    <submittedName>
        <fullName evidence="3">ShKT domain-containing protein</fullName>
    </submittedName>
</protein>
<proteinExistence type="predicted"/>
<evidence type="ECO:0000313" key="3">
    <source>
        <dbReference type="WBParaSite" id="PSAMB.scaffold646size44613.g7648.t1"/>
    </source>
</evidence>
<name>A0A914X381_9BILA</name>
<reference evidence="3" key="1">
    <citation type="submission" date="2022-11" db="UniProtKB">
        <authorList>
            <consortium name="WormBaseParasite"/>
        </authorList>
    </citation>
    <scope>IDENTIFICATION</scope>
</reference>
<dbReference type="PANTHER" id="PTHR34311">
    <property type="entry name" value="PROTEIN CBG21698-RELATED"/>
    <property type="match status" value="1"/>
</dbReference>
<evidence type="ECO:0000256" key="1">
    <source>
        <dbReference type="SAM" id="SignalP"/>
    </source>
</evidence>
<sequence length="679" mass="75406">MVAAILRLSAFFVAIVSIVEVQAQTFVQCDQIQLVVCHAEFNDYLSITSPGDWNDPKLLRSTIEQFYEYGGVSGLLKICRAFTSYKTCFSSPEQYSACVSVLGMIVGPGGVPTGISPADAFAYVKLFTQFDFICGAGLDTFVNNDVCMSNVYKTQNQTLTQCRTAFDNSVANDPKEACSYASIASSCYKNVFLSSGCGDAAGWWGCEYERVGTSTGYPQCTANFCSWRAPSYFHSSCQLRRPTTSAIRSQKSSAMRTGFAFVVVAGFLLRCAAAQSTCNLDLLIKCQGDFNSFLGIPSIANWNNPELLRQNVEVYFQYPGVQGLPHVCRAFSRFKNCLGPGNYTACTSVPSIVESSIKPRPAYEFVKIYTQFHFTCGAGYNTFLNNDCMSATWQTQQQTLTNCRHQFDSDADRDPTNVCVYARIATSCYETQFLNGCRSSPDPGWWSCEYERLGTAIMYPQCALRCSRFLLRCAAAQSDCNLDLLIKCQGNFNTFLSLPPQANWNDPELLRQNVERYFQYPGVQGLPRVCRAFSQFKSCLGPGNYTACTSVPSIVASSIKPRPAYEFVKIYTQFHFTCGAGYNTFLNNDCMSATWQTQQQTLTNCRHQFDSDADRDPTNVCVYARIATSCYETQFLNGCRSSPDPGWWSCEYERLGTAIMYPQCALRCSLPSAGGIIGK</sequence>
<organism evidence="2 3">
    <name type="scientific">Plectus sambesii</name>
    <dbReference type="NCBI Taxonomy" id="2011161"/>
    <lineage>
        <taxon>Eukaryota</taxon>
        <taxon>Metazoa</taxon>
        <taxon>Ecdysozoa</taxon>
        <taxon>Nematoda</taxon>
        <taxon>Chromadorea</taxon>
        <taxon>Plectida</taxon>
        <taxon>Plectina</taxon>
        <taxon>Plectoidea</taxon>
        <taxon>Plectidae</taxon>
        <taxon>Plectus</taxon>
    </lineage>
</organism>
<dbReference type="PANTHER" id="PTHR34311:SF6">
    <property type="entry name" value="NEMATODE SPECIFIC PEPTIDE FAMILY"/>
    <property type="match status" value="1"/>
</dbReference>
<feature type="chain" id="PRO_5037318520" evidence="1">
    <location>
        <begin position="24"/>
        <end position="679"/>
    </location>
</feature>
<evidence type="ECO:0000313" key="2">
    <source>
        <dbReference type="Proteomes" id="UP000887566"/>
    </source>
</evidence>
<dbReference type="WBParaSite" id="PSAMB.scaffold646size44613.g7648.t1">
    <property type="protein sequence ID" value="PSAMB.scaffold646size44613.g7648.t1"/>
    <property type="gene ID" value="PSAMB.scaffold646size44613.g7648"/>
</dbReference>